<dbReference type="InterPro" id="IPR000073">
    <property type="entry name" value="AB_hydrolase_1"/>
</dbReference>
<keyword evidence="2" id="KW-1185">Reference proteome</keyword>
<proteinExistence type="predicted"/>
<accession>A0ABM3MUJ4</accession>
<dbReference type="SUPFAM" id="SSF53474">
    <property type="entry name" value="alpha/beta-Hydrolases"/>
    <property type="match status" value="1"/>
</dbReference>
<evidence type="ECO:0000313" key="3">
    <source>
        <dbReference type="RefSeq" id="XP_052754900.1"/>
    </source>
</evidence>
<dbReference type="RefSeq" id="XP_052754900.1">
    <property type="nucleotide sequence ID" value="XM_052898940.1"/>
</dbReference>
<dbReference type="Proteomes" id="UP001652740">
    <property type="component" value="Unplaced"/>
</dbReference>
<dbReference type="PANTHER" id="PTHR43798">
    <property type="entry name" value="MONOACYLGLYCEROL LIPASE"/>
    <property type="match status" value="1"/>
</dbReference>
<dbReference type="Gene3D" id="3.40.50.1820">
    <property type="entry name" value="alpha/beta hydrolase"/>
    <property type="match status" value="1"/>
</dbReference>
<dbReference type="InterPro" id="IPR029058">
    <property type="entry name" value="AB_hydrolase_fold"/>
</dbReference>
<dbReference type="PANTHER" id="PTHR43798:SF33">
    <property type="entry name" value="HYDROLASE, PUTATIVE (AFU_ORTHOLOGUE AFUA_2G14860)-RELATED"/>
    <property type="match status" value="1"/>
</dbReference>
<dbReference type="Pfam" id="PF00561">
    <property type="entry name" value="Abhydrolase_1"/>
    <property type="match status" value="1"/>
</dbReference>
<evidence type="ECO:0000313" key="2">
    <source>
        <dbReference type="Proteomes" id="UP001652740"/>
    </source>
</evidence>
<reference evidence="3" key="1">
    <citation type="submission" date="2025-08" db="UniProtKB">
        <authorList>
            <consortium name="RefSeq"/>
        </authorList>
    </citation>
    <scope>IDENTIFICATION</scope>
    <source>
        <tissue evidence="3">Whole larvae</tissue>
    </source>
</reference>
<organism evidence="2 3">
    <name type="scientific">Galleria mellonella</name>
    <name type="common">Greater wax moth</name>
    <dbReference type="NCBI Taxonomy" id="7137"/>
    <lineage>
        <taxon>Eukaryota</taxon>
        <taxon>Metazoa</taxon>
        <taxon>Ecdysozoa</taxon>
        <taxon>Arthropoda</taxon>
        <taxon>Hexapoda</taxon>
        <taxon>Insecta</taxon>
        <taxon>Pterygota</taxon>
        <taxon>Neoptera</taxon>
        <taxon>Endopterygota</taxon>
        <taxon>Lepidoptera</taxon>
        <taxon>Glossata</taxon>
        <taxon>Ditrysia</taxon>
        <taxon>Pyraloidea</taxon>
        <taxon>Pyralidae</taxon>
        <taxon>Galleriinae</taxon>
        <taxon>Galleria</taxon>
    </lineage>
</organism>
<evidence type="ECO:0000259" key="1">
    <source>
        <dbReference type="Pfam" id="PF00561"/>
    </source>
</evidence>
<gene>
    <name evidence="3" type="primary">LOC113510039</name>
</gene>
<sequence length="311" mass="35933">MQIKPNSIMKEPNKEWFINAPWGKIAMISWGNPDGEPVLLVHGRSDSVATFIPLLELLPDNYHYVGADLPGNGKSDPFPVGVTLCRIHFLGALEVIVNHLKWDQFTYIGHSNGCDQGLFYNVIYPGRVKKFILLDGSMAMQRLQIHNMSEYFDAFYAEYYDNYKKYNVDDRVYTKKRAIDAVIRARGLDVEKAEIALSRSLKCISDDQYKLSWDRRLRFPAPQNYSPDYYYQLFSRNSPPTLHIQCTLSQGYLPGKAHVEKLLSDLSKNMQHFVLVTVEGDHDVHLTNPDRIIGYIKDFLNRDFKKEKCKL</sequence>
<protein>
    <submittedName>
        <fullName evidence="3">Serine hydrolase-like protein</fullName>
    </submittedName>
</protein>
<feature type="domain" description="AB hydrolase-1" evidence="1">
    <location>
        <begin position="37"/>
        <end position="158"/>
    </location>
</feature>
<dbReference type="InterPro" id="IPR050266">
    <property type="entry name" value="AB_hydrolase_sf"/>
</dbReference>
<dbReference type="GeneID" id="113510039"/>
<name>A0ABM3MUJ4_GALME</name>